<keyword evidence="2" id="KW-1185">Reference proteome</keyword>
<dbReference type="EMBL" id="JBHRTI010000003">
    <property type="protein sequence ID" value="MFC3147456.1"/>
    <property type="molecule type" value="Genomic_DNA"/>
</dbReference>
<name>A0ABV7H4C4_9BURK</name>
<reference evidence="2" key="1">
    <citation type="journal article" date="2019" name="Int. J. Syst. Evol. Microbiol.">
        <title>The Global Catalogue of Microorganisms (GCM) 10K type strain sequencing project: providing services to taxonomists for standard genome sequencing and annotation.</title>
        <authorList>
            <consortium name="The Broad Institute Genomics Platform"/>
            <consortium name="The Broad Institute Genome Sequencing Center for Infectious Disease"/>
            <person name="Wu L."/>
            <person name="Ma J."/>
        </authorList>
    </citation>
    <scope>NUCLEOTIDE SEQUENCE [LARGE SCALE GENOMIC DNA]</scope>
    <source>
        <strain evidence="2">KCTC 52168</strain>
    </source>
</reference>
<gene>
    <name evidence="1" type="ORF">ACFOEN_07365</name>
</gene>
<evidence type="ECO:0000313" key="1">
    <source>
        <dbReference type="EMBL" id="MFC3147456.1"/>
    </source>
</evidence>
<evidence type="ECO:0000313" key="2">
    <source>
        <dbReference type="Proteomes" id="UP001595556"/>
    </source>
</evidence>
<dbReference type="Proteomes" id="UP001595556">
    <property type="component" value="Unassembled WGS sequence"/>
</dbReference>
<protein>
    <submittedName>
        <fullName evidence="1">Uncharacterized protein</fullName>
    </submittedName>
</protein>
<comment type="caution">
    <text evidence="1">The sequence shown here is derived from an EMBL/GenBank/DDBJ whole genome shotgun (WGS) entry which is preliminary data.</text>
</comment>
<accession>A0ABV7H4C4</accession>
<sequence>MRFRERGAVRAGVDSRANGVFDVGAGIQSTELHQASASDAGSVQPAAVGGQGVALPAGMVSEFLAEINTFSIQ</sequence>
<organism evidence="1 2">
    <name type="scientific">Piscinibacterium candidicorallinum</name>
    <dbReference type="NCBI Taxonomy" id="1793872"/>
    <lineage>
        <taxon>Bacteria</taxon>
        <taxon>Pseudomonadati</taxon>
        <taxon>Pseudomonadota</taxon>
        <taxon>Betaproteobacteria</taxon>
        <taxon>Burkholderiales</taxon>
        <taxon>Piscinibacterium</taxon>
    </lineage>
</organism>
<proteinExistence type="predicted"/>
<dbReference type="RefSeq" id="WP_377302479.1">
    <property type="nucleotide sequence ID" value="NZ_CP180191.1"/>
</dbReference>